<keyword evidence="3" id="KW-0408">Iron</keyword>
<dbReference type="GO" id="GO:0046872">
    <property type="term" value="F:metal ion binding"/>
    <property type="evidence" value="ECO:0007669"/>
    <property type="project" value="UniProtKB-KW"/>
</dbReference>
<evidence type="ECO:0000256" key="2">
    <source>
        <dbReference type="ARBA" id="ARBA00022723"/>
    </source>
</evidence>
<accession>A0A6J6NIQ1</accession>
<name>A0A6J6NIQ1_9ZZZZ</name>
<dbReference type="GO" id="GO:0009055">
    <property type="term" value="F:electron transfer activity"/>
    <property type="evidence" value="ECO:0007669"/>
    <property type="project" value="InterPro"/>
</dbReference>
<sequence length="131" mass="12950">MHRITGSRGRLTAVLGVLAVIAAVAVSPAFGRQGNVSAHNGGVPKSANLKLGKTLFIAACGGCHTLAAAGTKGKRGGNLGSEPSGYTAIVTQIKYGGDGMPAFGTAFAKSQIVAIAAYVSKSTPYSGASAD</sequence>
<dbReference type="PROSITE" id="PS51007">
    <property type="entry name" value="CYTC"/>
    <property type="match status" value="1"/>
</dbReference>
<proteinExistence type="predicted"/>
<evidence type="ECO:0000313" key="5">
    <source>
        <dbReference type="EMBL" id="CAB4686581.1"/>
    </source>
</evidence>
<dbReference type="Pfam" id="PF13442">
    <property type="entry name" value="Cytochrome_CBB3"/>
    <property type="match status" value="1"/>
</dbReference>
<reference evidence="5" key="1">
    <citation type="submission" date="2020-05" db="EMBL/GenBank/DDBJ databases">
        <authorList>
            <person name="Chiriac C."/>
            <person name="Salcher M."/>
            <person name="Ghai R."/>
            <person name="Kavagutti S V."/>
        </authorList>
    </citation>
    <scope>NUCLEOTIDE SEQUENCE</scope>
</reference>
<dbReference type="GO" id="GO:0020037">
    <property type="term" value="F:heme binding"/>
    <property type="evidence" value="ECO:0007669"/>
    <property type="project" value="InterPro"/>
</dbReference>
<keyword evidence="1" id="KW-0349">Heme</keyword>
<feature type="domain" description="Cytochrome c" evidence="4">
    <location>
        <begin position="47"/>
        <end position="123"/>
    </location>
</feature>
<keyword evidence="2" id="KW-0479">Metal-binding</keyword>
<protein>
    <submittedName>
        <fullName evidence="5">Unannotated protein</fullName>
    </submittedName>
</protein>
<dbReference type="EMBL" id="CAEZXP010000001">
    <property type="protein sequence ID" value="CAB4686581.1"/>
    <property type="molecule type" value="Genomic_DNA"/>
</dbReference>
<organism evidence="5">
    <name type="scientific">freshwater metagenome</name>
    <dbReference type="NCBI Taxonomy" id="449393"/>
    <lineage>
        <taxon>unclassified sequences</taxon>
        <taxon>metagenomes</taxon>
        <taxon>ecological metagenomes</taxon>
    </lineage>
</organism>
<evidence type="ECO:0000256" key="1">
    <source>
        <dbReference type="ARBA" id="ARBA00022617"/>
    </source>
</evidence>
<dbReference type="InterPro" id="IPR036909">
    <property type="entry name" value="Cyt_c-like_dom_sf"/>
</dbReference>
<gene>
    <name evidence="5" type="ORF">UFOPK2399_00397</name>
</gene>
<dbReference type="InterPro" id="IPR009056">
    <property type="entry name" value="Cyt_c-like_dom"/>
</dbReference>
<evidence type="ECO:0000256" key="3">
    <source>
        <dbReference type="ARBA" id="ARBA00023004"/>
    </source>
</evidence>
<evidence type="ECO:0000259" key="4">
    <source>
        <dbReference type="PROSITE" id="PS51007"/>
    </source>
</evidence>
<dbReference type="SUPFAM" id="SSF46626">
    <property type="entry name" value="Cytochrome c"/>
    <property type="match status" value="1"/>
</dbReference>
<dbReference type="AlphaFoldDB" id="A0A6J6NIQ1"/>
<dbReference type="Gene3D" id="1.10.760.10">
    <property type="entry name" value="Cytochrome c-like domain"/>
    <property type="match status" value="1"/>
</dbReference>